<dbReference type="AlphaFoldDB" id="K1SP58"/>
<proteinExistence type="predicted"/>
<comment type="caution">
    <text evidence="1">The sequence shown here is derived from an EMBL/GenBank/DDBJ whole genome shotgun (WGS) entry which is preliminary data.</text>
</comment>
<name>K1SP58_9ZZZZ</name>
<accession>K1SP58</accession>
<evidence type="ECO:0000313" key="1">
    <source>
        <dbReference type="EMBL" id="EKC62452.1"/>
    </source>
</evidence>
<dbReference type="EMBL" id="AJWY01007989">
    <property type="protein sequence ID" value="EKC62452.1"/>
    <property type="molecule type" value="Genomic_DNA"/>
</dbReference>
<sequence length="65" mass="7465">RCRPTSSRRSSCASSCGQGMSRDMADMLLQDIRNAVAEFEELQYPTPSRLKFERSEHQKGKVYTH</sequence>
<organism evidence="1">
    <name type="scientific">human gut metagenome</name>
    <dbReference type="NCBI Taxonomy" id="408170"/>
    <lineage>
        <taxon>unclassified sequences</taxon>
        <taxon>metagenomes</taxon>
        <taxon>organismal metagenomes</taxon>
    </lineage>
</organism>
<gene>
    <name evidence="1" type="ORF">LEA_11830</name>
</gene>
<protein>
    <submittedName>
        <fullName evidence="1">Glutamate decarboxylase</fullName>
    </submittedName>
</protein>
<feature type="non-terminal residue" evidence="1">
    <location>
        <position position="1"/>
    </location>
</feature>
<reference evidence="1" key="1">
    <citation type="journal article" date="2013" name="Environ. Microbiol.">
        <title>Microbiota from the distal guts of lean and obese adolescents exhibit partial functional redundancy besides clear differences in community structure.</title>
        <authorList>
            <person name="Ferrer M."/>
            <person name="Ruiz A."/>
            <person name="Lanza F."/>
            <person name="Haange S.B."/>
            <person name="Oberbach A."/>
            <person name="Till H."/>
            <person name="Bargiela R."/>
            <person name="Campoy C."/>
            <person name="Segura M.T."/>
            <person name="Richter M."/>
            <person name="von Bergen M."/>
            <person name="Seifert J."/>
            <person name="Suarez A."/>
        </authorList>
    </citation>
    <scope>NUCLEOTIDE SEQUENCE</scope>
</reference>